<proteinExistence type="predicted"/>
<dbReference type="InterPro" id="IPR001387">
    <property type="entry name" value="Cro/C1-type_HTH"/>
</dbReference>
<name>A0A7W7DBS8_9ACTN</name>
<evidence type="ECO:0000313" key="4">
    <source>
        <dbReference type="Proteomes" id="UP000542210"/>
    </source>
</evidence>
<keyword evidence="1" id="KW-0175">Coiled coil</keyword>
<accession>A0A7W7DBS8</accession>
<reference evidence="3 4" key="1">
    <citation type="submission" date="2020-08" db="EMBL/GenBank/DDBJ databases">
        <title>Sequencing the genomes of 1000 actinobacteria strains.</title>
        <authorList>
            <person name="Klenk H.-P."/>
        </authorList>
    </citation>
    <scope>NUCLEOTIDE SEQUENCE [LARGE SCALE GENOMIC DNA]</scope>
    <source>
        <strain evidence="3 4">DSM 45784</strain>
    </source>
</reference>
<dbReference type="EMBL" id="JACHND010000001">
    <property type="protein sequence ID" value="MBB4703696.1"/>
    <property type="molecule type" value="Genomic_DNA"/>
</dbReference>
<evidence type="ECO:0000256" key="1">
    <source>
        <dbReference type="SAM" id="Coils"/>
    </source>
</evidence>
<dbReference type="GO" id="GO:0003677">
    <property type="term" value="F:DNA binding"/>
    <property type="evidence" value="ECO:0007669"/>
    <property type="project" value="InterPro"/>
</dbReference>
<protein>
    <submittedName>
        <fullName evidence="3">Transcriptional regulator with XRE-family HTH domain</fullName>
    </submittedName>
</protein>
<dbReference type="Proteomes" id="UP000542210">
    <property type="component" value="Unassembled WGS sequence"/>
</dbReference>
<organism evidence="3 4">
    <name type="scientific">Sphaerisporangium siamense</name>
    <dbReference type="NCBI Taxonomy" id="795645"/>
    <lineage>
        <taxon>Bacteria</taxon>
        <taxon>Bacillati</taxon>
        <taxon>Actinomycetota</taxon>
        <taxon>Actinomycetes</taxon>
        <taxon>Streptosporangiales</taxon>
        <taxon>Streptosporangiaceae</taxon>
        <taxon>Sphaerisporangium</taxon>
    </lineage>
</organism>
<comment type="caution">
    <text evidence="3">The sequence shown here is derived from an EMBL/GenBank/DDBJ whole genome shotgun (WGS) entry which is preliminary data.</text>
</comment>
<dbReference type="Gene3D" id="1.10.260.40">
    <property type="entry name" value="lambda repressor-like DNA-binding domains"/>
    <property type="match status" value="1"/>
</dbReference>
<dbReference type="RefSeq" id="WP_184884279.1">
    <property type="nucleotide sequence ID" value="NZ_BOOV01000001.1"/>
</dbReference>
<evidence type="ECO:0000259" key="2">
    <source>
        <dbReference type="SMART" id="SM00530"/>
    </source>
</evidence>
<dbReference type="Pfam" id="PF13560">
    <property type="entry name" value="HTH_31"/>
    <property type="match status" value="1"/>
</dbReference>
<feature type="domain" description="HTH cro/C1-type" evidence="2">
    <location>
        <begin position="16"/>
        <end position="72"/>
    </location>
</feature>
<keyword evidence="4" id="KW-1185">Reference proteome</keyword>
<dbReference type="SMART" id="SM00530">
    <property type="entry name" value="HTH_XRE"/>
    <property type="match status" value="1"/>
</dbReference>
<gene>
    <name evidence="3" type="ORF">BJ982_005240</name>
</gene>
<dbReference type="AlphaFoldDB" id="A0A7W7DBS8"/>
<dbReference type="SUPFAM" id="SSF47413">
    <property type="entry name" value="lambda repressor-like DNA-binding domains"/>
    <property type="match status" value="1"/>
</dbReference>
<sequence>MIDPSRVRTPEELSQQLRALFRRGKWSHQRLAEAAGLSPATVHGIVSGATTMPRTGTLVAFVTACGEDKEQWLMARRRVAAGASAAYSTREELKSEVERLRARAERAEAALEVLRRNDRRPIRHMLTGLRASPAPSECSHA</sequence>
<evidence type="ECO:0000313" key="3">
    <source>
        <dbReference type="EMBL" id="MBB4703696.1"/>
    </source>
</evidence>
<dbReference type="InterPro" id="IPR010982">
    <property type="entry name" value="Lambda_DNA-bd_dom_sf"/>
</dbReference>
<feature type="coiled-coil region" evidence="1">
    <location>
        <begin position="83"/>
        <end position="117"/>
    </location>
</feature>
<dbReference type="CDD" id="cd00093">
    <property type="entry name" value="HTH_XRE"/>
    <property type="match status" value="1"/>
</dbReference>